<evidence type="ECO:0000256" key="2">
    <source>
        <dbReference type="ARBA" id="ARBA00022475"/>
    </source>
</evidence>
<evidence type="ECO:0000256" key="12">
    <source>
        <dbReference type="ARBA" id="ARBA00022842"/>
    </source>
</evidence>
<keyword evidence="15" id="KW-0820">tRNA-binding</keyword>
<keyword evidence="14 15" id="KW-0472">Membrane</keyword>
<dbReference type="Pfam" id="PF00575">
    <property type="entry name" value="S1"/>
    <property type="match status" value="1"/>
</dbReference>
<dbReference type="InterPro" id="IPR028878">
    <property type="entry name" value="RNase_E"/>
</dbReference>
<evidence type="ECO:0000313" key="19">
    <source>
        <dbReference type="Proteomes" id="UP001556653"/>
    </source>
</evidence>
<dbReference type="InterPro" id="IPR004659">
    <property type="entry name" value="RNase_E/G"/>
</dbReference>
<reference evidence="18 19" key="1">
    <citation type="submission" date="2024-02" db="EMBL/GenBank/DDBJ databases">
        <title>New especies of Spiribacter isolated from saline water.</title>
        <authorList>
            <person name="Leon M.J."/>
            <person name="De La Haba R."/>
            <person name="Sanchez-Porro C."/>
            <person name="Ventosa A."/>
        </authorList>
    </citation>
    <scope>NUCLEOTIDE SEQUENCE [LARGE SCALE GENOMIC DNA]</scope>
    <source>
        <strain evidence="19">ag22IC4-227</strain>
    </source>
</reference>
<keyword evidence="5 15" id="KW-0698">rRNA processing</keyword>
<accession>A0ABV3S7Y3</accession>
<evidence type="ECO:0000256" key="3">
    <source>
        <dbReference type="ARBA" id="ARBA00022490"/>
    </source>
</evidence>
<feature type="binding site" evidence="15">
    <location>
        <position position="301"/>
    </location>
    <ligand>
        <name>Mg(2+)</name>
        <dbReference type="ChEBI" id="CHEBI:18420"/>
        <note>catalytic</note>
    </ligand>
</feature>
<dbReference type="SUPFAM" id="SSF50249">
    <property type="entry name" value="Nucleic acid-binding proteins"/>
    <property type="match status" value="1"/>
</dbReference>
<feature type="binding site" evidence="15">
    <location>
        <position position="402"/>
    </location>
    <ligand>
        <name>Zn(2+)</name>
        <dbReference type="ChEBI" id="CHEBI:29105"/>
        <note>ligand shared between dimeric partners</note>
    </ligand>
</feature>
<keyword evidence="13 15" id="KW-0694">RNA-binding</keyword>
<protein>
    <recommendedName>
        <fullName evidence="15">Ribonuclease E</fullName>
        <shortName evidence="15">RNase E</shortName>
        <ecNumber evidence="15">3.1.26.12</ecNumber>
    </recommendedName>
</protein>
<dbReference type="Proteomes" id="UP001556653">
    <property type="component" value="Unassembled WGS sequence"/>
</dbReference>
<comment type="function">
    <text evidence="15">Endoribonuclease that plays a central role in RNA processing and decay. Required for the maturation of 5S and 16S rRNAs and the majority of tRNAs. Also involved in the degradation of most mRNAs.</text>
</comment>
<dbReference type="HAMAP" id="MF_00970">
    <property type="entry name" value="RNase_E"/>
    <property type="match status" value="1"/>
</dbReference>
<evidence type="ECO:0000259" key="17">
    <source>
        <dbReference type="PROSITE" id="PS50126"/>
    </source>
</evidence>
<keyword evidence="7 15" id="KW-0540">Nuclease</keyword>
<feature type="compositionally biased region" description="Basic and acidic residues" evidence="16">
    <location>
        <begin position="509"/>
        <end position="523"/>
    </location>
</feature>
<keyword evidence="15" id="KW-0862">Zinc</keyword>
<evidence type="ECO:0000256" key="8">
    <source>
        <dbReference type="ARBA" id="ARBA00022723"/>
    </source>
</evidence>
<evidence type="ECO:0000256" key="15">
    <source>
        <dbReference type="HAMAP-Rule" id="MF_00970"/>
    </source>
</evidence>
<dbReference type="Pfam" id="PF10150">
    <property type="entry name" value="RNase_E_G"/>
    <property type="match status" value="1"/>
</dbReference>
<dbReference type="EC" id="3.1.26.12" evidence="15"/>
<dbReference type="InterPro" id="IPR012340">
    <property type="entry name" value="NA-bd_OB-fold"/>
</dbReference>
<keyword evidence="4 15" id="KW-0997">Cell inner membrane</keyword>
<dbReference type="Pfam" id="PF20833">
    <property type="entry name" value="RNase_E_G_Thio"/>
    <property type="match status" value="1"/>
</dbReference>
<evidence type="ECO:0000313" key="18">
    <source>
        <dbReference type="EMBL" id="MEX0386233.1"/>
    </source>
</evidence>
<dbReference type="PROSITE" id="PS50126">
    <property type="entry name" value="S1"/>
    <property type="match status" value="1"/>
</dbReference>
<gene>
    <name evidence="15 18" type="primary">rne</name>
    <name evidence="18" type="ORF">V6X64_04365</name>
</gene>
<evidence type="ECO:0000256" key="11">
    <source>
        <dbReference type="ARBA" id="ARBA00022801"/>
    </source>
</evidence>
<evidence type="ECO:0000256" key="5">
    <source>
        <dbReference type="ARBA" id="ARBA00022552"/>
    </source>
</evidence>
<comment type="similarity">
    <text evidence="1">Belongs to the RNase E/G family. RNase G subfamily.</text>
</comment>
<evidence type="ECO:0000256" key="16">
    <source>
        <dbReference type="SAM" id="MobiDB-lite"/>
    </source>
</evidence>
<dbReference type="InterPro" id="IPR003029">
    <property type="entry name" value="S1_domain"/>
</dbReference>
<feature type="region of interest" description="Required for zinc-mediated homotetramerization and catalytic activity" evidence="15">
    <location>
        <begin position="402"/>
        <end position="405"/>
    </location>
</feature>
<dbReference type="EMBL" id="JBAKFJ010000001">
    <property type="protein sequence ID" value="MEX0386233.1"/>
    <property type="molecule type" value="Genomic_DNA"/>
</dbReference>
<evidence type="ECO:0000256" key="1">
    <source>
        <dbReference type="ARBA" id="ARBA00005663"/>
    </source>
</evidence>
<dbReference type="GO" id="GO:0008995">
    <property type="term" value="F:ribonuclease E activity"/>
    <property type="evidence" value="ECO:0007669"/>
    <property type="project" value="UniProtKB-EC"/>
</dbReference>
<dbReference type="Gene3D" id="3.40.1260.20">
    <property type="entry name" value="Ribonuclease E, catalytic domain"/>
    <property type="match status" value="1"/>
</dbReference>
<keyword evidence="9 15" id="KW-0699">rRNA-binding</keyword>
<feature type="domain" description="S1 motif" evidence="17">
    <location>
        <begin position="39"/>
        <end position="118"/>
    </location>
</feature>
<evidence type="ECO:0000256" key="7">
    <source>
        <dbReference type="ARBA" id="ARBA00022722"/>
    </source>
</evidence>
<dbReference type="CDD" id="cd04453">
    <property type="entry name" value="S1_RNase_E"/>
    <property type="match status" value="1"/>
</dbReference>
<comment type="subcellular location">
    <subcellularLocation>
        <location evidence="15">Cytoplasm</location>
    </subcellularLocation>
    <subcellularLocation>
        <location evidence="15">Cell inner membrane</location>
        <topology evidence="15">Peripheral membrane protein</topology>
        <orientation evidence="15">Cytoplasmic side</orientation>
    </subcellularLocation>
</comment>
<keyword evidence="3 15" id="KW-0963">Cytoplasm</keyword>
<feature type="compositionally biased region" description="Low complexity" evidence="16">
    <location>
        <begin position="663"/>
        <end position="683"/>
    </location>
</feature>
<keyword evidence="19" id="KW-1185">Reference proteome</keyword>
<keyword evidence="12 15" id="KW-0460">Magnesium</keyword>
<dbReference type="InterPro" id="IPR048583">
    <property type="entry name" value="RNase_E_G_thioredoxin-like"/>
</dbReference>
<dbReference type="NCBIfam" id="TIGR00757">
    <property type="entry name" value="RNaseEG"/>
    <property type="match status" value="1"/>
</dbReference>
<dbReference type="PANTHER" id="PTHR30001">
    <property type="entry name" value="RIBONUCLEASE"/>
    <property type="match status" value="1"/>
</dbReference>
<comment type="similarity">
    <text evidence="15">Belongs to the RNase E/G family. RNase E subfamily.</text>
</comment>
<feature type="region of interest" description="Disordered" evidence="16">
    <location>
        <begin position="485"/>
        <end position="850"/>
    </location>
</feature>
<keyword evidence="6 15" id="KW-0819">tRNA processing</keyword>
<name>A0ABV3S7Y3_9GAMM</name>
<dbReference type="RefSeq" id="WP_367966710.1">
    <property type="nucleotide sequence ID" value="NZ_JBAKFI010000001.1"/>
</dbReference>
<comment type="cofactor">
    <cofactor evidence="15">
        <name>Mg(2+)</name>
        <dbReference type="ChEBI" id="CHEBI:18420"/>
    </cofactor>
    <text evidence="15">Binds 1 Mg(2+) ion per subunit.</text>
</comment>
<feature type="binding site" evidence="15">
    <location>
        <position position="344"/>
    </location>
    <ligand>
        <name>Mg(2+)</name>
        <dbReference type="ChEBI" id="CHEBI:18420"/>
        <note>catalytic</note>
    </ligand>
</feature>
<dbReference type="NCBIfam" id="NF008074">
    <property type="entry name" value="PRK10811.1"/>
    <property type="match status" value="1"/>
</dbReference>
<keyword evidence="11 15" id="KW-0378">Hydrolase</keyword>
<evidence type="ECO:0000256" key="13">
    <source>
        <dbReference type="ARBA" id="ARBA00022884"/>
    </source>
</evidence>
<feature type="compositionally biased region" description="Basic and acidic residues" evidence="16">
    <location>
        <begin position="593"/>
        <end position="622"/>
    </location>
</feature>
<feature type="binding site" evidence="15">
    <location>
        <position position="405"/>
    </location>
    <ligand>
        <name>Zn(2+)</name>
        <dbReference type="ChEBI" id="CHEBI:29105"/>
        <note>ligand shared between dimeric partners</note>
    </ligand>
</feature>
<feature type="compositionally biased region" description="Gly residues" evidence="16">
    <location>
        <begin position="628"/>
        <end position="637"/>
    </location>
</feature>
<feature type="compositionally biased region" description="Polar residues" evidence="16">
    <location>
        <begin position="549"/>
        <end position="558"/>
    </location>
</feature>
<evidence type="ECO:0000256" key="9">
    <source>
        <dbReference type="ARBA" id="ARBA00022730"/>
    </source>
</evidence>
<evidence type="ECO:0000256" key="6">
    <source>
        <dbReference type="ARBA" id="ARBA00022694"/>
    </source>
</evidence>
<dbReference type="PANTHER" id="PTHR30001:SF1">
    <property type="entry name" value="RIBONUCLEASE E_G-LIKE PROTEIN, CHLOROPLASTIC"/>
    <property type="match status" value="1"/>
</dbReference>
<evidence type="ECO:0000256" key="10">
    <source>
        <dbReference type="ARBA" id="ARBA00022759"/>
    </source>
</evidence>
<keyword evidence="10 15" id="KW-0255">Endonuclease</keyword>
<comment type="catalytic activity">
    <reaction evidence="15">
        <text>Endonucleolytic cleavage of single-stranded RNA in A- and U-rich regions.</text>
        <dbReference type="EC" id="3.1.26.12"/>
    </reaction>
</comment>
<organism evidence="18 19">
    <name type="scientific">Spiribacter onubensis</name>
    <dbReference type="NCBI Taxonomy" id="3122420"/>
    <lineage>
        <taxon>Bacteria</taxon>
        <taxon>Pseudomonadati</taxon>
        <taxon>Pseudomonadota</taxon>
        <taxon>Gammaproteobacteria</taxon>
        <taxon>Chromatiales</taxon>
        <taxon>Ectothiorhodospiraceae</taxon>
        <taxon>Spiribacter</taxon>
    </lineage>
</organism>
<evidence type="ECO:0000256" key="4">
    <source>
        <dbReference type="ARBA" id="ARBA00022519"/>
    </source>
</evidence>
<comment type="cofactor">
    <cofactor evidence="15">
        <name>Zn(2+)</name>
        <dbReference type="ChEBI" id="CHEBI:29105"/>
    </cofactor>
    <text evidence="15">Binds 2 Zn(2+) ions per homotetramer.</text>
</comment>
<keyword evidence="2 15" id="KW-1003">Cell membrane</keyword>
<sequence>MKRMLVNATQPEELRVALVDGQSLYDLDIETPARERKKANIYKGRITRVEPSLEAAFVQYGAERHGFLPFKEIAREYFSGDVDPAKASIADVVKEGLEVVVQVEKEERGNKGAALTTFISLAGRYLVLMPNNPRAGGVSRRIEGPERNEIRDALKELNVPEGMGLIVRTAGVGRNAEELQWDLDYLRNLWSAVQKASETRSAPFLIYQESNVIIRALRDYLRSDIGEILIDDRDVYERAREFVQQVMPHNLQKLKFYDDKVPLFSRYQIESQIESAFQREVRLPSGGVIVIDHTEALISIDINSARATKGADIEETALKTNVEAADEIARQLRLRDLGGLIVIDFIDMGPNRNQREVENRLREAVKQDRARVQVGRISRFGLLEMSRQRLRSSLGESSLELCSRCSGQGTVRSVESLALSVLRIIEEEAMKDKTGKVVAQLPVDVATFLLNEKRGILDTIETRNGIDVILIPNRNLETPHYELQRVRTDEETEAGTSYQMAGEDGQPSRAEELLTAERPRAEKPVVSGVSPATPAPTPTPRPESAPAAQTPTDSTASRAENGATAGSERGPGLIGWLKRLVSGEAETTGKVPGDAEAKTARTTAERSGDAEESRERSRGSGDRRRRSGSGGGQGGRRGGQRRSRPSTSGNGKAAGGRAEGGKTRAAGEAAGKTDDAGTTTPTENAEKVSAEGTDGRQSAPAAGAGSGSRSRRGRRGGRRRRRSGNGQSGEAGGSAAADETQVKTQVADPEDKAANMDTSEPERTDSGKAAAAGEGEPKSRSRTRRRSSGRGGRPETAGTSEPADGAPSGQPEDAAAISSVRTDDPRRWPGRPRLPAASGDGDSPEQPRAD</sequence>
<comment type="caution">
    <text evidence="18">The sequence shown here is derived from an EMBL/GenBank/DDBJ whole genome shotgun (WGS) entry which is preliminary data.</text>
</comment>
<dbReference type="SMART" id="SM00316">
    <property type="entry name" value="S1"/>
    <property type="match status" value="1"/>
</dbReference>
<dbReference type="Gene3D" id="2.40.50.140">
    <property type="entry name" value="Nucleic acid-binding proteins"/>
    <property type="match status" value="1"/>
</dbReference>
<dbReference type="InterPro" id="IPR019307">
    <property type="entry name" value="RNA-bd_AU-1/RNase_E/G"/>
</dbReference>
<feature type="compositionally biased region" description="Basic residues" evidence="16">
    <location>
        <begin position="709"/>
        <end position="723"/>
    </location>
</feature>
<evidence type="ECO:0000256" key="14">
    <source>
        <dbReference type="ARBA" id="ARBA00023136"/>
    </source>
</evidence>
<feature type="compositionally biased region" description="Basic and acidic residues" evidence="16">
    <location>
        <begin position="749"/>
        <end position="766"/>
    </location>
</feature>
<keyword evidence="8 15" id="KW-0479">Metal-binding</keyword>
<proteinExistence type="inferred from homology"/>
<feature type="compositionally biased region" description="Pro residues" evidence="16">
    <location>
        <begin position="533"/>
        <end position="543"/>
    </location>
</feature>
<comment type="subunit">
    <text evidence="15">Component of the RNA degradosome, which is a multiprotein complex involved in RNA processing and mRNA degradation. Within the RNA degradosome, RNase E assembles into a homotetramer formed by a dimer of dimers.</text>
</comment>